<dbReference type="RefSeq" id="WP_092781109.1">
    <property type="nucleotide sequence ID" value="NZ_FORA01000003.1"/>
</dbReference>
<protein>
    <recommendedName>
        <fullName evidence="4">Pentapeptide repeat-containing protein</fullName>
    </recommendedName>
</protein>
<gene>
    <name evidence="2" type="ORF">SAMN04488095_2507</name>
</gene>
<keyword evidence="1" id="KW-0472">Membrane</keyword>
<keyword evidence="1" id="KW-1133">Transmembrane helix</keyword>
<name>A0A1I3QFW7_9RHOB</name>
<proteinExistence type="predicted"/>
<dbReference type="Proteomes" id="UP000199110">
    <property type="component" value="Unassembled WGS sequence"/>
</dbReference>
<keyword evidence="3" id="KW-1185">Reference proteome</keyword>
<keyword evidence="1" id="KW-0812">Transmembrane</keyword>
<feature type="transmembrane region" description="Helical" evidence="1">
    <location>
        <begin position="356"/>
        <end position="374"/>
    </location>
</feature>
<dbReference type="AlphaFoldDB" id="A0A1I3QFW7"/>
<dbReference type="OrthoDB" id="6865449at2"/>
<feature type="transmembrane region" description="Helical" evidence="1">
    <location>
        <begin position="457"/>
        <end position="478"/>
    </location>
</feature>
<organism evidence="2 3">
    <name type="scientific">Jannaschia pohangensis</name>
    <dbReference type="NCBI Taxonomy" id="390807"/>
    <lineage>
        <taxon>Bacteria</taxon>
        <taxon>Pseudomonadati</taxon>
        <taxon>Pseudomonadota</taxon>
        <taxon>Alphaproteobacteria</taxon>
        <taxon>Rhodobacterales</taxon>
        <taxon>Roseobacteraceae</taxon>
        <taxon>Jannaschia</taxon>
    </lineage>
</organism>
<evidence type="ECO:0000256" key="1">
    <source>
        <dbReference type="SAM" id="Phobius"/>
    </source>
</evidence>
<reference evidence="2 3" key="1">
    <citation type="submission" date="2016-10" db="EMBL/GenBank/DDBJ databases">
        <authorList>
            <person name="de Groot N.N."/>
        </authorList>
    </citation>
    <scope>NUCLEOTIDE SEQUENCE [LARGE SCALE GENOMIC DNA]</scope>
    <source>
        <strain evidence="2 3">DSM 19073</strain>
    </source>
</reference>
<dbReference type="STRING" id="390807.SAMN04488095_2507"/>
<dbReference type="EMBL" id="FORA01000003">
    <property type="protein sequence ID" value="SFJ32211.1"/>
    <property type="molecule type" value="Genomic_DNA"/>
</dbReference>
<accession>A0A1I3QFW7</accession>
<evidence type="ECO:0000313" key="2">
    <source>
        <dbReference type="EMBL" id="SFJ32211.1"/>
    </source>
</evidence>
<sequence>MWKAQSGIWGDGGVAIIRTWADIAALGGDSWLTPAETALIEACRRGVECRLQGGKRPDPDDAGPERRIRANVLRYLILGGCPDCVVRGRGLQLRGAFIEGEIDLSFQETSGATVMIDCHFDAPLVARQAKLRSLELRRSLLDRLDLQGAHITGDVFLRQAETRRDVLMAGARIGGQLDCEGAIFDGAQGAALMAQRLTVEEGLVWRDVRVRRGTVSLHSARIGVLADDLASWPGRDDLILDGLIYEQIVGDMDLAGRLAWAEAGSYVDDRFHPQPFSALSRLYREMGRDGDARRVLRMRERHLRQDNRRRRLRGPDGAPLTGMARAGALVGNLWRSACDGVLRATTGYGYAPFRSLIVLALLWLLTTTLAHLAWEAGDFAPNAAPILVSNDWQTLASGPQPAAVWSSTAPGRDWETFNRYAWAADLVIPIIDLNQTDAWAVSTSRGPWGRWLWRAGFFLNIAGWIVTALGAAAITGIIRRDG</sequence>
<evidence type="ECO:0008006" key="4">
    <source>
        <dbReference type="Google" id="ProtNLM"/>
    </source>
</evidence>
<evidence type="ECO:0000313" key="3">
    <source>
        <dbReference type="Proteomes" id="UP000199110"/>
    </source>
</evidence>